<sequence>MRAHVPDEVGDIASALSGSASGGAGSALAAAWAQSYTAWATQAEAHAQSMREAAGDWDGVDEHAAGAFGQFPMTPTGPAAWPGASGPTSSPAKLGRFTAGGMEAV</sequence>
<feature type="region of interest" description="Disordered" evidence="1">
    <location>
        <begin position="67"/>
        <end position="105"/>
    </location>
</feature>
<comment type="caution">
    <text evidence="2">The sequence shown here is derived from an EMBL/GenBank/DDBJ whole genome shotgun (WGS) entry which is preliminary data.</text>
</comment>
<evidence type="ECO:0000313" key="2">
    <source>
        <dbReference type="EMBL" id="GEN80893.1"/>
    </source>
</evidence>
<dbReference type="AlphaFoldDB" id="A0A511Z0D4"/>
<evidence type="ECO:0000256" key="1">
    <source>
        <dbReference type="SAM" id="MobiDB-lite"/>
    </source>
</evidence>
<evidence type="ECO:0008006" key="4">
    <source>
        <dbReference type="Google" id="ProtNLM"/>
    </source>
</evidence>
<reference evidence="2 3" key="1">
    <citation type="submission" date="2019-07" db="EMBL/GenBank/DDBJ databases">
        <title>Whole genome shotgun sequence of Actinotalea fermentans NBRC 105374.</title>
        <authorList>
            <person name="Hosoyama A."/>
            <person name="Uohara A."/>
            <person name="Ohji S."/>
            <person name="Ichikawa N."/>
        </authorList>
    </citation>
    <scope>NUCLEOTIDE SEQUENCE [LARGE SCALE GENOMIC DNA]</scope>
    <source>
        <strain evidence="2 3">NBRC 105374</strain>
    </source>
</reference>
<accession>A0A511Z0D4</accession>
<protein>
    <recommendedName>
        <fullName evidence="4">PPE family domain-containing protein</fullName>
    </recommendedName>
</protein>
<dbReference type="Proteomes" id="UP000321484">
    <property type="component" value="Unassembled WGS sequence"/>
</dbReference>
<proteinExistence type="predicted"/>
<evidence type="ECO:0000313" key="3">
    <source>
        <dbReference type="Proteomes" id="UP000321484"/>
    </source>
</evidence>
<organism evidence="2 3">
    <name type="scientific">Actinotalea fermentans</name>
    <dbReference type="NCBI Taxonomy" id="43671"/>
    <lineage>
        <taxon>Bacteria</taxon>
        <taxon>Bacillati</taxon>
        <taxon>Actinomycetota</taxon>
        <taxon>Actinomycetes</taxon>
        <taxon>Micrococcales</taxon>
        <taxon>Cellulomonadaceae</taxon>
        <taxon>Actinotalea</taxon>
    </lineage>
</organism>
<keyword evidence="3" id="KW-1185">Reference proteome</keyword>
<gene>
    <name evidence="2" type="ORF">AFE02nite_26270</name>
</gene>
<dbReference type="EMBL" id="BJYK01000009">
    <property type="protein sequence ID" value="GEN80893.1"/>
    <property type="molecule type" value="Genomic_DNA"/>
</dbReference>
<name>A0A511Z0D4_9CELL</name>